<evidence type="ECO:0000256" key="8">
    <source>
        <dbReference type="ARBA" id="ARBA00022605"/>
    </source>
</evidence>
<reference evidence="18 19" key="1">
    <citation type="submission" date="2023-06" db="EMBL/GenBank/DDBJ databases">
        <title>Genome sequence of Methanimicrococcus sp. At1.</title>
        <authorList>
            <person name="Protasov E."/>
            <person name="Platt K."/>
            <person name="Poehlein A."/>
            <person name="Daniel R."/>
            <person name="Brune A."/>
        </authorList>
    </citation>
    <scope>NUCLEOTIDE SEQUENCE [LARGE SCALE GENOMIC DNA]</scope>
    <source>
        <strain evidence="18 19">At1</strain>
    </source>
</reference>
<evidence type="ECO:0000256" key="4">
    <source>
        <dbReference type="ARBA" id="ARBA00004931"/>
    </source>
</evidence>
<dbReference type="InterPro" id="IPR050571">
    <property type="entry name" value="Class-IV_PLP-Dep_Aminotrnsfr"/>
</dbReference>
<dbReference type="PANTHER" id="PTHR42743:SF11">
    <property type="entry name" value="AMINODEOXYCHORISMATE LYASE"/>
    <property type="match status" value="1"/>
</dbReference>
<dbReference type="InterPro" id="IPR018300">
    <property type="entry name" value="Aminotrans_IV_CS"/>
</dbReference>
<dbReference type="NCBIfam" id="NF006185">
    <property type="entry name" value="PRK08320.1"/>
    <property type="match status" value="1"/>
</dbReference>
<comment type="pathway">
    <text evidence="4 16">Amino-acid biosynthesis; L-valine biosynthesis; L-valine from pyruvate: step 4/4.</text>
</comment>
<keyword evidence="19" id="KW-1185">Reference proteome</keyword>
<evidence type="ECO:0000256" key="1">
    <source>
        <dbReference type="ARBA" id="ARBA00001933"/>
    </source>
</evidence>
<keyword evidence="11 16" id="KW-0100">Branched-chain amino acid biosynthesis</keyword>
<evidence type="ECO:0000256" key="12">
    <source>
        <dbReference type="ARBA" id="ARBA00048212"/>
    </source>
</evidence>
<evidence type="ECO:0000256" key="3">
    <source>
        <dbReference type="ARBA" id="ARBA00004824"/>
    </source>
</evidence>
<dbReference type="Proteomes" id="UP001272052">
    <property type="component" value="Unassembled WGS sequence"/>
</dbReference>
<dbReference type="PROSITE" id="PS00770">
    <property type="entry name" value="AA_TRANSFER_CLASS_4"/>
    <property type="match status" value="1"/>
</dbReference>
<dbReference type="PANTHER" id="PTHR42743">
    <property type="entry name" value="AMINO-ACID AMINOTRANSFERASE"/>
    <property type="match status" value="1"/>
</dbReference>
<keyword evidence="7 16" id="KW-0032">Aminotransferase</keyword>
<name>A0ABU3VMJ8_9EURY</name>
<evidence type="ECO:0000256" key="15">
    <source>
        <dbReference type="RuleBase" id="RU004106"/>
    </source>
</evidence>
<proteinExistence type="inferred from homology"/>
<dbReference type="InterPro" id="IPR036038">
    <property type="entry name" value="Aminotransferase-like"/>
</dbReference>
<comment type="function">
    <text evidence="2 16">Acts on leucine, isoleucine and valine.</text>
</comment>
<keyword evidence="9 16" id="KW-0808">Transferase</keyword>
<dbReference type="Gene3D" id="3.20.10.10">
    <property type="entry name" value="D-amino Acid Aminotransferase, subunit A, domain 2"/>
    <property type="match status" value="1"/>
</dbReference>
<evidence type="ECO:0000256" key="13">
    <source>
        <dbReference type="ARBA" id="ARBA00048798"/>
    </source>
</evidence>
<dbReference type="EMBL" id="JAWDKC010000004">
    <property type="protein sequence ID" value="MDV0444622.1"/>
    <property type="molecule type" value="Genomic_DNA"/>
</dbReference>
<evidence type="ECO:0000313" key="19">
    <source>
        <dbReference type="Proteomes" id="UP001272052"/>
    </source>
</evidence>
<keyword evidence="10 16" id="KW-0663">Pyridoxal phosphate</keyword>
<dbReference type="SUPFAM" id="SSF56752">
    <property type="entry name" value="D-aminoacid aminotransferase-like PLP-dependent enzymes"/>
    <property type="match status" value="1"/>
</dbReference>
<keyword evidence="8 16" id="KW-0028">Amino-acid biosynthesis</keyword>
<dbReference type="InterPro" id="IPR005785">
    <property type="entry name" value="B_amino_transI"/>
</dbReference>
<dbReference type="InterPro" id="IPR043131">
    <property type="entry name" value="BCAT-like_N"/>
</dbReference>
<comment type="pathway">
    <text evidence="5 16">Amino-acid biosynthesis; L-leucine biosynthesis; L-leucine from 3-methyl-2-oxobutanoate: step 4/4.</text>
</comment>
<protein>
    <recommendedName>
        <fullName evidence="16">Branched-chain-amino-acid aminotransferase</fullName>
        <shortName evidence="16">BCAT</shortName>
        <ecNumber evidence="16">2.6.1.42</ecNumber>
    </recommendedName>
</protein>
<comment type="cofactor">
    <cofactor evidence="1 16">
        <name>pyridoxal 5'-phosphate</name>
        <dbReference type="ChEBI" id="CHEBI:597326"/>
    </cofactor>
</comment>
<comment type="catalytic activity">
    <reaction evidence="14 16">
        <text>L-leucine + 2-oxoglutarate = 4-methyl-2-oxopentanoate + L-glutamate</text>
        <dbReference type="Rhea" id="RHEA:18321"/>
        <dbReference type="ChEBI" id="CHEBI:16810"/>
        <dbReference type="ChEBI" id="CHEBI:17865"/>
        <dbReference type="ChEBI" id="CHEBI:29985"/>
        <dbReference type="ChEBI" id="CHEBI:57427"/>
        <dbReference type="EC" id="2.6.1.42"/>
    </reaction>
</comment>
<sequence>MYANGKFVPENQPVISVFDHGFLYGDGVFEGIRAYKGRVFKLREHVDRLFDSAKAIDLDIGMSKEDMEEAILETLRQNNLKDAYIRPIVSRGNGDLGLDPLKCGKSNVFIVAKTMDSLYDVMELKAITVGIRRNAPDMLSPNIKSLNYLNNIMAKIEANAKGGQEAIFLDSNGYVAEGSGDNIFIIKNGIVYTPPTINNLKGITRATAIELLEKNKIPVRVENIGLFDVYTADEIFVTGTAAEAAAVVWVDGRTIGTGKTGPVTALMLKEFERITTTTGTEIYTKKAPTRAAAKPAAKTAAAKPAAAKPAAKPAAKAAAKPASKPAARTAASKTAAAKPAAKPAARTVAKTAVAKPAAKPAAKTAATKAPAKKPAAKPAAKKPATKK</sequence>
<accession>A0ABU3VMJ8</accession>
<dbReference type="Pfam" id="PF01063">
    <property type="entry name" value="Aminotran_4"/>
    <property type="match status" value="1"/>
</dbReference>
<evidence type="ECO:0000256" key="11">
    <source>
        <dbReference type="ARBA" id="ARBA00023304"/>
    </source>
</evidence>
<dbReference type="InterPro" id="IPR043132">
    <property type="entry name" value="BCAT-like_C"/>
</dbReference>
<evidence type="ECO:0000256" key="16">
    <source>
        <dbReference type="RuleBase" id="RU364094"/>
    </source>
</evidence>
<feature type="region of interest" description="Disordered" evidence="17">
    <location>
        <begin position="288"/>
        <end position="387"/>
    </location>
</feature>
<comment type="similarity">
    <text evidence="6 15">Belongs to the class-IV pyridoxal-phosphate-dependent aminotransferase family.</text>
</comment>
<feature type="compositionally biased region" description="Basic residues" evidence="17">
    <location>
        <begin position="370"/>
        <end position="387"/>
    </location>
</feature>
<organism evidence="18 19">
    <name type="scientific">Methanimicrococcus hacksteinii</name>
    <dbReference type="NCBI Taxonomy" id="3028293"/>
    <lineage>
        <taxon>Archaea</taxon>
        <taxon>Methanobacteriati</taxon>
        <taxon>Methanobacteriota</taxon>
        <taxon>Stenosarchaea group</taxon>
        <taxon>Methanomicrobia</taxon>
        <taxon>Methanosarcinales</taxon>
        <taxon>Methanosarcinaceae</taxon>
        <taxon>Methanimicrococcus</taxon>
    </lineage>
</organism>
<feature type="compositionally biased region" description="Low complexity" evidence="17">
    <location>
        <begin position="288"/>
        <end position="369"/>
    </location>
</feature>
<comment type="catalytic activity">
    <reaction evidence="13 16">
        <text>L-isoleucine + 2-oxoglutarate = (S)-3-methyl-2-oxopentanoate + L-glutamate</text>
        <dbReference type="Rhea" id="RHEA:24801"/>
        <dbReference type="ChEBI" id="CHEBI:16810"/>
        <dbReference type="ChEBI" id="CHEBI:29985"/>
        <dbReference type="ChEBI" id="CHEBI:35146"/>
        <dbReference type="ChEBI" id="CHEBI:58045"/>
        <dbReference type="EC" id="2.6.1.42"/>
    </reaction>
</comment>
<comment type="pathway">
    <text evidence="3 16">Amino-acid biosynthesis; L-isoleucine biosynthesis; L-isoleucine from 2-oxobutanoate: step 4/4.</text>
</comment>
<dbReference type="Gene3D" id="3.30.470.10">
    <property type="match status" value="1"/>
</dbReference>
<dbReference type="InterPro" id="IPR001544">
    <property type="entry name" value="Aminotrans_IV"/>
</dbReference>
<comment type="caution">
    <text evidence="18">The sequence shown here is derived from an EMBL/GenBank/DDBJ whole genome shotgun (WGS) entry which is preliminary data.</text>
</comment>
<dbReference type="EC" id="2.6.1.42" evidence="16"/>
<dbReference type="CDD" id="cd01558">
    <property type="entry name" value="D-AAT_like"/>
    <property type="match status" value="1"/>
</dbReference>
<gene>
    <name evidence="16" type="primary">ilvE</name>
    <name evidence="18" type="ORF">MmiAt1_01540</name>
</gene>
<evidence type="ECO:0000256" key="5">
    <source>
        <dbReference type="ARBA" id="ARBA00005072"/>
    </source>
</evidence>
<evidence type="ECO:0000256" key="14">
    <source>
        <dbReference type="ARBA" id="ARBA00049229"/>
    </source>
</evidence>
<evidence type="ECO:0000256" key="7">
    <source>
        <dbReference type="ARBA" id="ARBA00022576"/>
    </source>
</evidence>
<comment type="catalytic activity">
    <reaction evidence="12 16">
        <text>L-valine + 2-oxoglutarate = 3-methyl-2-oxobutanoate + L-glutamate</text>
        <dbReference type="Rhea" id="RHEA:24813"/>
        <dbReference type="ChEBI" id="CHEBI:11851"/>
        <dbReference type="ChEBI" id="CHEBI:16810"/>
        <dbReference type="ChEBI" id="CHEBI:29985"/>
        <dbReference type="ChEBI" id="CHEBI:57762"/>
        <dbReference type="EC" id="2.6.1.42"/>
    </reaction>
</comment>
<evidence type="ECO:0000256" key="9">
    <source>
        <dbReference type="ARBA" id="ARBA00022679"/>
    </source>
</evidence>
<evidence type="ECO:0000256" key="17">
    <source>
        <dbReference type="SAM" id="MobiDB-lite"/>
    </source>
</evidence>
<evidence type="ECO:0000256" key="10">
    <source>
        <dbReference type="ARBA" id="ARBA00022898"/>
    </source>
</evidence>
<evidence type="ECO:0000256" key="2">
    <source>
        <dbReference type="ARBA" id="ARBA00003109"/>
    </source>
</evidence>
<evidence type="ECO:0000256" key="6">
    <source>
        <dbReference type="ARBA" id="ARBA00009320"/>
    </source>
</evidence>
<evidence type="ECO:0000313" key="18">
    <source>
        <dbReference type="EMBL" id="MDV0444622.1"/>
    </source>
</evidence>
<dbReference type="NCBIfam" id="TIGR01122">
    <property type="entry name" value="ilvE_I"/>
    <property type="match status" value="1"/>
</dbReference>